<dbReference type="Proteomes" id="UP000070373">
    <property type="component" value="Unassembled WGS sequence"/>
</dbReference>
<evidence type="ECO:0000256" key="1">
    <source>
        <dbReference type="SAM" id="Coils"/>
    </source>
</evidence>
<sequence length="97" mass="11348">MSRDIAETIAPVLLDKIENGRGNPLPYTHILQMLAYRHQLEIDGEVQDETEVIEAFDQIKARMDLDNIEQRKAELEKELKGKIDQLKERWKKNPMFG</sequence>
<evidence type="ECO:0000313" key="3">
    <source>
        <dbReference type="Proteomes" id="UP000070373"/>
    </source>
</evidence>
<accession>A0A133UC93</accession>
<dbReference type="AlphaFoldDB" id="A0A133UC93"/>
<gene>
    <name evidence="2" type="ORF">AKJ64_04550</name>
</gene>
<name>A0A133UC93_9EURY</name>
<feature type="coiled-coil region" evidence="1">
    <location>
        <begin position="58"/>
        <end position="89"/>
    </location>
</feature>
<evidence type="ECO:0000313" key="2">
    <source>
        <dbReference type="EMBL" id="KXA91750.1"/>
    </source>
</evidence>
<keyword evidence="3" id="KW-1185">Reference proteome</keyword>
<protein>
    <submittedName>
        <fullName evidence="2">Uncharacterized protein</fullName>
    </submittedName>
</protein>
<keyword evidence="1" id="KW-0175">Coiled coil</keyword>
<proteinExistence type="predicted"/>
<dbReference type="EMBL" id="LHXN01000103">
    <property type="protein sequence ID" value="KXA91750.1"/>
    <property type="molecule type" value="Genomic_DNA"/>
</dbReference>
<reference evidence="2 3" key="1">
    <citation type="journal article" date="2016" name="Sci. Rep.">
        <title>Metabolic traits of an uncultured archaeal lineage -MSBL1- from brine pools of the Red Sea.</title>
        <authorList>
            <person name="Mwirichia R."/>
            <person name="Alam I."/>
            <person name="Rashid M."/>
            <person name="Vinu M."/>
            <person name="Ba-Alawi W."/>
            <person name="Anthony Kamau A."/>
            <person name="Kamanda Ngugi D."/>
            <person name="Goker M."/>
            <person name="Klenk H.P."/>
            <person name="Bajic V."/>
            <person name="Stingl U."/>
        </authorList>
    </citation>
    <scope>NUCLEOTIDE SEQUENCE [LARGE SCALE GENOMIC DNA]</scope>
    <source>
        <strain evidence="2">SCGC-AAA259E17</strain>
    </source>
</reference>
<comment type="caution">
    <text evidence="2">The sequence shown here is derived from an EMBL/GenBank/DDBJ whole genome shotgun (WGS) entry which is preliminary data.</text>
</comment>
<organism evidence="2 3">
    <name type="scientific">candidate division MSBL1 archaeon SCGC-AAA259E17</name>
    <dbReference type="NCBI Taxonomy" id="1698263"/>
    <lineage>
        <taxon>Archaea</taxon>
        <taxon>Methanobacteriati</taxon>
        <taxon>Methanobacteriota</taxon>
        <taxon>candidate division MSBL1</taxon>
    </lineage>
</organism>